<keyword evidence="2" id="KW-0863">Zinc-finger</keyword>
<gene>
    <name evidence="5" type="ORF">GPM918_LOCUS11441</name>
    <name evidence="6" type="ORF">SRO942_LOCUS11442</name>
</gene>
<evidence type="ECO:0000256" key="3">
    <source>
        <dbReference type="ARBA" id="ARBA00022833"/>
    </source>
</evidence>
<dbReference type="AlphaFoldDB" id="A0A814DFU8"/>
<keyword evidence="1" id="KW-0479">Metal-binding</keyword>
<reference evidence="5" key="1">
    <citation type="submission" date="2021-02" db="EMBL/GenBank/DDBJ databases">
        <authorList>
            <person name="Nowell W R."/>
        </authorList>
    </citation>
    <scope>NUCLEOTIDE SEQUENCE</scope>
</reference>
<evidence type="ECO:0000313" key="5">
    <source>
        <dbReference type="EMBL" id="CAF0954829.1"/>
    </source>
</evidence>
<dbReference type="OrthoDB" id="10054759at2759"/>
<accession>A0A814DFU8</accession>
<name>A0A814DFU8_9BILA</name>
<dbReference type="GO" id="GO:0008270">
    <property type="term" value="F:zinc ion binding"/>
    <property type="evidence" value="ECO:0007669"/>
    <property type="project" value="UniProtKB-KW"/>
</dbReference>
<protein>
    <recommendedName>
        <fullName evidence="4">RanBP2-type domain-containing protein</fullName>
    </recommendedName>
</protein>
<evidence type="ECO:0000259" key="4">
    <source>
        <dbReference type="PROSITE" id="PS01358"/>
    </source>
</evidence>
<evidence type="ECO:0000313" key="7">
    <source>
        <dbReference type="Proteomes" id="UP000663829"/>
    </source>
</evidence>
<dbReference type="Proteomes" id="UP000681722">
    <property type="component" value="Unassembled WGS sequence"/>
</dbReference>
<dbReference type="InterPro" id="IPR001876">
    <property type="entry name" value="Znf_RanBP2"/>
</dbReference>
<sequence length="187" mass="19871">MLRAVYLSVNKFIQLSDILQEKNRIGGESKPKWQCKNKSCKMSNESGINICLHCYSNQAGKIVQGLSVIPVLGLPFSITHAVLETGRAAHTKECHDKVSAGTAIAFAGLDIALTPVFVGSLIKIPSIAAAKTGVALTSKTIFTQTGKVAATETIKKVTIASGGKMVGADFSDRLVKATKKPERKAET</sequence>
<keyword evidence="7" id="KW-1185">Reference proteome</keyword>
<dbReference type="EMBL" id="CAJOBC010002374">
    <property type="protein sequence ID" value="CAF3730069.1"/>
    <property type="molecule type" value="Genomic_DNA"/>
</dbReference>
<feature type="domain" description="RanBP2-type" evidence="4">
    <location>
        <begin position="33"/>
        <end position="54"/>
    </location>
</feature>
<evidence type="ECO:0000256" key="1">
    <source>
        <dbReference type="ARBA" id="ARBA00022723"/>
    </source>
</evidence>
<dbReference type="PROSITE" id="PS01358">
    <property type="entry name" value="ZF_RANBP2_1"/>
    <property type="match status" value="1"/>
</dbReference>
<organism evidence="5 7">
    <name type="scientific">Didymodactylos carnosus</name>
    <dbReference type="NCBI Taxonomy" id="1234261"/>
    <lineage>
        <taxon>Eukaryota</taxon>
        <taxon>Metazoa</taxon>
        <taxon>Spiralia</taxon>
        <taxon>Gnathifera</taxon>
        <taxon>Rotifera</taxon>
        <taxon>Eurotatoria</taxon>
        <taxon>Bdelloidea</taxon>
        <taxon>Philodinida</taxon>
        <taxon>Philodinidae</taxon>
        <taxon>Didymodactylos</taxon>
    </lineage>
</organism>
<evidence type="ECO:0000313" key="6">
    <source>
        <dbReference type="EMBL" id="CAF3730069.1"/>
    </source>
</evidence>
<keyword evidence="3" id="KW-0862">Zinc</keyword>
<dbReference type="EMBL" id="CAJNOQ010002374">
    <property type="protein sequence ID" value="CAF0954829.1"/>
    <property type="molecule type" value="Genomic_DNA"/>
</dbReference>
<evidence type="ECO:0000256" key="2">
    <source>
        <dbReference type="ARBA" id="ARBA00022771"/>
    </source>
</evidence>
<comment type="caution">
    <text evidence="5">The sequence shown here is derived from an EMBL/GenBank/DDBJ whole genome shotgun (WGS) entry which is preliminary data.</text>
</comment>
<proteinExistence type="predicted"/>
<dbReference type="Proteomes" id="UP000663829">
    <property type="component" value="Unassembled WGS sequence"/>
</dbReference>